<gene>
    <name evidence="2" type="ORF">GMRT_10921</name>
</gene>
<proteinExistence type="predicted"/>
<reference evidence="2 3" key="1">
    <citation type="submission" date="2019-05" db="EMBL/GenBank/DDBJ databases">
        <title>The compact genome of Giardia muris reveals important steps in the evolution of intestinal protozoan parasites.</title>
        <authorList>
            <person name="Xu F."/>
            <person name="Jimenez-Gonzalez A."/>
            <person name="Einarsson E."/>
            <person name="Astvaldsson A."/>
            <person name="Peirasmaki D."/>
            <person name="Eckmann L."/>
            <person name="Andersson J.O."/>
            <person name="Svard S.G."/>
            <person name="Jerlstrom-Hultqvist J."/>
        </authorList>
    </citation>
    <scope>NUCLEOTIDE SEQUENCE [LARGE SCALE GENOMIC DNA]</scope>
    <source>
        <strain evidence="2 3">Roberts-Thomson</strain>
    </source>
</reference>
<organism evidence="2 3">
    <name type="scientific">Giardia muris</name>
    <dbReference type="NCBI Taxonomy" id="5742"/>
    <lineage>
        <taxon>Eukaryota</taxon>
        <taxon>Metamonada</taxon>
        <taxon>Diplomonadida</taxon>
        <taxon>Hexamitidae</taxon>
        <taxon>Giardiinae</taxon>
        <taxon>Giardia</taxon>
    </lineage>
</organism>
<evidence type="ECO:0000313" key="3">
    <source>
        <dbReference type="Proteomes" id="UP000315496"/>
    </source>
</evidence>
<evidence type="ECO:0000256" key="1">
    <source>
        <dbReference type="SAM" id="MobiDB-lite"/>
    </source>
</evidence>
<keyword evidence="3" id="KW-1185">Reference proteome</keyword>
<feature type="region of interest" description="Disordered" evidence="1">
    <location>
        <begin position="142"/>
        <end position="161"/>
    </location>
</feature>
<dbReference type="AlphaFoldDB" id="A0A4Z1T473"/>
<evidence type="ECO:0000313" key="2">
    <source>
        <dbReference type="EMBL" id="TNJ30458.1"/>
    </source>
</evidence>
<dbReference type="Proteomes" id="UP000315496">
    <property type="component" value="Chromosome 1"/>
</dbReference>
<dbReference type="EMBL" id="VDLU01000001">
    <property type="protein sequence ID" value="TNJ30458.1"/>
    <property type="molecule type" value="Genomic_DNA"/>
</dbReference>
<comment type="caution">
    <text evidence="2">The sequence shown here is derived from an EMBL/GenBank/DDBJ whole genome shotgun (WGS) entry which is preliminary data.</text>
</comment>
<dbReference type="VEuPathDB" id="GiardiaDB:GMRT_10921"/>
<accession>A0A4Z1T473</accession>
<name>A0A4Z1T473_GIAMU</name>
<protein>
    <submittedName>
        <fullName evidence="2">Uncharacterized protein</fullName>
    </submittedName>
</protein>
<sequence length="161" mass="18002">MDSLYALLHLLCEQAGVKCEAYSIQTDVRTDSTESCSSVSSASTIDDSVVQTNTTRHEEASPVVWLFDQDLTLRKELIRAVHDIIKIIRQYDSAYVLLHKKHRELTRYLPRGCIIALCGSELEAERLRAAIGPIPSPLRRISDSDEPISIDSETNISSTEV</sequence>